<evidence type="ECO:0000313" key="2">
    <source>
        <dbReference type="Proteomes" id="UP000199118"/>
    </source>
</evidence>
<accession>A0A1H3FS51</accession>
<protein>
    <recommendedName>
        <fullName evidence="3">Nucleotidyltransferase domain-containing protein</fullName>
    </recommendedName>
</protein>
<dbReference type="EMBL" id="FNMZ01000014">
    <property type="protein sequence ID" value="SDX93771.1"/>
    <property type="molecule type" value="Genomic_DNA"/>
</dbReference>
<proteinExistence type="predicted"/>
<dbReference type="Pfam" id="PF18144">
    <property type="entry name" value="SMODS"/>
    <property type="match status" value="1"/>
</dbReference>
<gene>
    <name evidence="1" type="ORF">SAMN05444336_11411</name>
</gene>
<evidence type="ECO:0008006" key="3">
    <source>
        <dbReference type="Google" id="ProtNLM"/>
    </source>
</evidence>
<dbReference type="STRING" id="356660.SAMN05444336_11411"/>
<dbReference type="OrthoDB" id="2082416at2"/>
<dbReference type="AlphaFoldDB" id="A0A1H3FS51"/>
<dbReference type="SUPFAM" id="SSF81301">
    <property type="entry name" value="Nucleotidyltransferase"/>
    <property type="match status" value="1"/>
</dbReference>
<name>A0A1H3FS51_9RHOB</name>
<sequence length="404" mass="45575">MKLDVQFKEFLSQIRPTDPQQEAWRAAAKTLRDRLAADSDLKNIVVSTFLQGSIRRATAIRPLGEKRPDVDIVVVTNIDHEKVRPEDAMNLFVAFLDKYYKEKWRPQGRSFGITMSAVDMDLVITALPRPSGTPHGITEDASLTAASDIAAIYRSDAARSLDTLEDDMSWRLNVGWRQRNVFDELGRPAPMLTESVTQVLDDAPPQGWKDNPLWLPDRDTKTWGRTHPLLQISWTAEKNRRTNRTYLNVVRVIKWWRLEKAEKLPKYPKGYPLEHMVGYLLEDGSDLTTAEGVVQVFEAFRDQWLSRARARDVPALADHGVAEHNVLARLSPEDFEAFVEIVNGFAALAREALEAEDAAVSGALWRRMLGDRFPLPPPRGGDRVPAQFAAPPAVTSVARSDRFA</sequence>
<reference evidence="1 2" key="1">
    <citation type="submission" date="2016-10" db="EMBL/GenBank/DDBJ databases">
        <authorList>
            <person name="de Groot N.N."/>
        </authorList>
    </citation>
    <scope>NUCLEOTIDE SEQUENCE [LARGE SCALE GENOMIC DNA]</scope>
    <source>
        <strain evidence="1 2">DSM 17890</strain>
    </source>
</reference>
<dbReference type="RefSeq" id="WP_092685459.1">
    <property type="nucleotide sequence ID" value="NZ_FNMZ01000014.1"/>
</dbReference>
<dbReference type="Proteomes" id="UP000199118">
    <property type="component" value="Unassembled WGS sequence"/>
</dbReference>
<organism evidence="1 2">
    <name type="scientific">Albimonas donghaensis</name>
    <dbReference type="NCBI Taxonomy" id="356660"/>
    <lineage>
        <taxon>Bacteria</taxon>
        <taxon>Pseudomonadati</taxon>
        <taxon>Pseudomonadota</taxon>
        <taxon>Alphaproteobacteria</taxon>
        <taxon>Rhodobacterales</taxon>
        <taxon>Paracoccaceae</taxon>
        <taxon>Albimonas</taxon>
    </lineage>
</organism>
<evidence type="ECO:0000313" key="1">
    <source>
        <dbReference type="EMBL" id="SDX93771.1"/>
    </source>
</evidence>
<keyword evidence="2" id="KW-1185">Reference proteome</keyword>
<dbReference type="InterPro" id="IPR043519">
    <property type="entry name" value="NT_sf"/>
</dbReference>